<comment type="caution">
    <text evidence="2">The sequence shown here is derived from an EMBL/GenBank/DDBJ whole genome shotgun (WGS) entry which is preliminary data.</text>
</comment>
<dbReference type="Pfam" id="PF24764">
    <property type="entry name" value="rva_4"/>
    <property type="match status" value="2"/>
</dbReference>
<dbReference type="Gene3D" id="3.30.420.10">
    <property type="entry name" value="Ribonuclease H-like superfamily/Ribonuclease H"/>
    <property type="match status" value="1"/>
</dbReference>
<dbReference type="Proteomes" id="UP001217089">
    <property type="component" value="Unassembled WGS sequence"/>
</dbReference>
<evidence type="ECO:0000259" key="1">
    <source>
        <dbReference type="Pfam" id="PF24764"/>
    </source>
</evidence>
<dbReference type="PANTHER" id="PTHR46791:SF13">
    <property type="entry name" value="CLR5 DOMAIN-CONTAINING PROTEIN"/>
    <property type="match status" value="1"/>
</dbReference>
<evidence type="ECO:0000313" key="3">
    <source>
        <dbReference type="Proteomes" id="UP001217089"/>
    </source>
</evidence>
<dbReference type="InterPro" id="IPR036397">
    <property type="entry name" value="RNaseH_sf"/>
</dbReference>
<dbReference type="EMBL" id="JARBDR010000440">
    <property type="protein sequence ID" value="KAJ8312218.1"/>
    <property type="molecule type" value="Genomic_DNA"/>
</dbReference>
<gene>
    <name evidence="2" type="ORF">KUTeg_009591</name>
</gene>
<sequence length="288" mass="34688">MDPFQMHTTWVCCFPRHQLGQLMHIIEPEGIENRMRRRLKRRTGLNAMWHIDGYDKLARYGIYIHGCVDGYSRKIIWLHAYYTNKDPKVTAGYFMDVITENHKCPQRVRLDRGTENGDIEQMQKFLRREHTVRFEGDRSGIYGTSVHNQRIEWMWGLIRRQDIEFWINFMQQTTEEDMFLGDFVDKNILRFCFCAKPGQTYGYRWIHSKCIQHGFVVSQDTVRQLVHIIDPEGIENRMRRRLKRRRYVNPGPNAMWHIDGYDKLARYGIYIHGCFDGYSRKIIWLHAY</sequence>
<feature type="domain" description="Integrase core" evidence="1">
    <location>
        <begin position="46"/>
        <end position="180"/>
    </location>
</feature>
<evidence type="ECO:0000313" key="2">
    <source>
        <dbReference type="EMBL" id="KAJ8312218.1"/>
    </source>
</evidence>
<dbReference type="InterPro" id="IPR058913">
    <property type="entry name" value="Integrase_dom_put"/>
</dbReference>
<feature type="domain" description="Integrase core" evidence="1">
    <location>
        <begin position="247"/>
        <end position="287"/>
    </location>
</feature>
<organism evidence="2 3">
    <name type="scientific">Tegillarca granosa</name>
    <name type="common">Malaysian cockle</name>
    <name type="synonym">Anadara granosa</name>
    <dbReference type="NCBI Taxonomy" id="220873"/>
    <lineage>
        <taxon>Eukaryota</taxon>
        <taxon>Metazoa</taxon>
        <taxon>Spiralia</taxon>
        <taxon>Lophotrochozoa</taxon>
        <taxon>Mollusca</taxon>
        <taxon>Bivalvia</taxon>
        <taxon>Autobranchia</taxon>
        <taxon>Pteriomorphia</taxon>
        <taxon>Arcoida</taxon>
        <taxon>Arcoidea</taxon>
        <taxon>Arcidae</taxon>
        <taxon>Tegillarca</taxon>
    </lineage>
</organism>
<dbReference type="PANTHER" id="PTHR46791">
    <property type="entry name" value="EXPRESSED PROTEIN"/>
    <property type="match status" value="1"/>
</dbReference>
<keyword evidence="3" id="KW-1185">Reference proteome</keyword>
<protein>
    <recommendedName>
        <fullName evidence="1">Integrase core domain-containing protein</fullName>
    </recommendedName>
</protein>
<dbReference type="SUPFAM" id="SSF53098">
    <property type="entry name" value="Ribonuclease H-like"/>
    <property type="match status" value="1"/>
</dbReference>
<accession>A0ABQ9F4B8</accession>
<proteinExistence type="predicted"/>
<dbReference type="InterPro" id="IPR012337">
    <property type="entry name" value="RNaseH-like_sf"/>
</dbReference>
<reference evidence="2 3" key="1">
    <citation type="submission" date="2022-12" db="EMBL/GenBank/DDBJ databases">
        <title>Chromosome-level genome of Tegillarca granosa.</title>
        <authorList>
            <person name="Kim J."/>
        </authorList>
    </citation>
    <scope>NUCLEOTIDE SEQUENCE [LARGE SCALE GENOMIC DNA]</scope>
    <source>
        <strain evidence="2">Teg-2019</strain>
        <tissue evidence="2">Adductor muscle</tissue>
    </source>
</reference>
<name>A0ABQ9F4B8_TEGGR</name>